<dbReference type="InterPro" id="IPR011765">
    <property type="entry name" value="Pept_M16_N"/>
</dbReference>
<comment type="caution">
    <text evidence="5">The sequence shown here is derived from an EMBL/GenBank/DDBJ whole genome shotgun (WGS) entry which is preliminary data.</text>
</comment>
<name>A0A1G2B3Y5_9BACT</name>
<dbReference type="GO" id="GO:0046872">
    <property type="term" value="F:metal ion binding"/>
    <property type="evidence" value="ECO:0007669"/>
    <property type="project" value="InterPro"/>
</dbReference>
<protein>
    <recommendedName>
        <fullName evidence="7">Peptidase M16</fullName>
    </recommendedName>
</protein>
<reference evidence="5 6" key="1">
    <citation type="journal article" date="2016" name="Nat. Commun.">
        <title>Thousands of microbial genomes shed light on interconnected biogeochemical processes in an aquifer system.</title>
        <authorList>
            <person name="Anantharaman K."/>
            <person name="Brown C.T."/>
            <person name="Hug L.A."/>
            <person name="Sharon I."/>
            <person name="Castelle C.J."/>
            <person name="Probst A.J."/>
            <person name="Thomas B.C."/>
            <person name="Singh A."/>
            <person name="Wilkins M.J."/>
            <person name="Karaoz U."/>
            <person name="Brodie E.L."/>
            <person name="Williams K.H."/>
            <person name="Hubbard S.S."/>
            <person name="Banfield J.F."/>
        </authorList>
    </citation>
    <scope>NUCLEOTIDE SEQUENCE [LARGE SCALE GENOMIC DNA]</scope>
</reference>
<dbReference type="PANTHER" id="PTHR11851">
    <property type="entry name" value="METALLOPROTEASE"/>
    <property type="match status" value="1"/>
</dbReference>
<dbReference type="Pfam" id="PF00675">
    <property type="entry name" value="Peptidase_M16"/>
    <property type="match status" value="1"/>
</dbReference>
<evidence type="ECO:0000256" key="1">
    <source>
        <dbReference type="ARBA" id="ARBA00007261"/>
    </source>
</evidence>
<dbReference type="GO" id="GO:0006508">
    <property type="term" value="P:proteolysis"/>
    <property type="evidence" value="ECO:0007669"/>
    <property type="project" value="InterPro"/>
</dbReference>
<feature type="domain" description="Peptidase M16 C-terminal" evidence="4">
    <location>
        <begin position="168"/>
        <end position="342"/>
    </location>
</feature>
<evidence type="ECO:0000256" key="2">
    <source>
        <dbReference type="RuleBase" id="RU004447"/>
    </source>
</evidence>
<gene>
    <name evidence="5" type="ORF">A2898_05155</name>
</gene>
<dbReference type="InterPro" id="IPR050361">
    <property type="entry name" value="MPP/UQCRC_Complex"/>
</dbReference>
<organism evidence="5 6">
    <name type="scientific">Candidatus Kerfeldbacteria bacterium RIFCSPLOWO2_01_FULL_48_11</name>
    <dbReference type="NCBI Taxonomy" id="1798543"/>
    <lineage>
        <taxon>Bacteria</taxon>
        <taxon>Candidatus Kerfeldiibacteriota</taxon>
    </lineage>
</organism>
<dbReference type="PANTHER" id="PTHR11851:SF49">
    <property type="entry name" value="MITOCHONDRIAL-PROCESSING PEPTIDASE SUBUNIT ALPHA"/>
    <property type="match status" value="1"/>
</dbReference>
<dbReference type="EMBL" id="MHKE01000017">
    <property type="protein sequence ID" value="OGY82937.1"/>
    <property type="molecule type" value="Genomic_DNA"/>
</dbReference>
<dbReference type="SUPFAM" id="SSF63411">
    <property type="entry name" value="LuxS/MPP-like metallohydrolase"/>
    <property type="match status" value="2"/>
</dbReference>
<proteinExistence type="inferred from homology"/>
<evidence type="ECO:0000259" key="4">
    <source>
        <dbReference type="Pfam" id="PF05193"/>
    </source>
</evidence>
<evidence type="ECO:0008006" key="7">
    <source>
        <dbReference type="Google" id="ProtNLM"/>
    </source>
</evidence>
<evidence type="ECO:0000313" key="6">
    <source>
        <dbReference type="Proteomes" id="UP000179164"/>
    </source>
</evidence>
<accession>A0A1G2B3Y5</accession>
<dbReference type="GO" id="GO:0004222">
    <property type="term" value="F:metalloendopeptidase activity"/>
    <property type="evidence" value="ECO:0007669"/>
    <property type="project" value="InterPro"/>
</dbReference>
<feature type="domain" description="Peptidase M16 N-terminal" evidence="3">
    <location>
        <begin position="14"/>
        <end position="162"/>
    </location>
</feature>
<sequence length="424" mass="48849">MIRFQQTRMPNGLRVVLVPLHETQAVTSLLLVQVGSRYETRKLNGMSHFIEHLMFKGTEKRPSTLDISRILDGVGADYNAFTSKDHTGYYIKSNHEHLEMSLDILSDMVFHSRFAQEEIERERGVIVEEINMYEDNPIMFTEDLFEETMFGDTPLGWKIAGPRENIRSVTRQELLTLREHYHVPSNMILVLSGRLPGNATKLISKYFSIPRVKKNGKSYTGFTPHQLRPLISVHYKDTHQVQLALGVRGYEYLHPKLYALHLLSVILGGTMSSRLFISIRERQGLCYFIRSSANAYEDTGTFMIQAGLDRTRIKEAIRAIITELDKVLKKGIKAEELTRAKQYMRGKLILSLEDSENIASWASKQLMFHKKILTPEQQLKKIQRITAADIHAVAKDIFQDKRLSMALIGPYRHPEEFSKLLRFP</sequence>
<dbReference type="Proteomes" id="UP000179164">
    <property type="component" value="Unassembled WGS sequence"/>
</dbReference>
<comment type="similarity">
    <text evidence="1 2">Belongs to the peptidase M16 family.</text>
</comment>
<dbReference type="Gene3D" id="3.30.830.10">
    <property type="entry name" value="Metalloenzyme, LuxS/M16 peptidase-like"/>
    <property type="match status" value="2"/>
</dbReference>
<dbReference type="AlphaFoldDB" id="A0A1G2B3Y5"/>
<dbReference type="Pfam" id="PF05193">
    <property type="entry name" value="Peptidase_M16_C"/>
    <property type="match status" value="1"/>
</dbReference>
<dbReference type="InterPro" id="IPR001431">
    <property type="entry name" value="Pept_M16_Zn_BS"/>
</dbReference>
<evidence type="ECO:0000313" key="5">
    <source>
        <dbReference type="EMBL" id="OGY82937.1"/>
    </source>
</evidence>
<dbReference type="PROSITE" id="PS00143">
    <property type="entry name" value="INSULINASE"/>
    <property type="match status" value="1"/>
</dbReference>
<dbReference type="InterPro" id="IPR007863">
    <property type="entry name" value="Peptidase_M16_C"/>
</dbReference>
<dbReference type="STRING" id="1798543.A2898_05155"/>
<evidence type="ECO:0000259" key="3">
    <source>
        <dbReference type="Pfam" id="PF00675"/>
    </source>
</evidence>
<dbReference type="InterPro" id="IPR011249">
    <property type="entry name" value="Metalloenz_LuxS/M16"/>
</dbReference>